<organism evidence="2 3">
    <name type="scientific">Geodia barretti</name>
    <name type="common">Barrett's horny sponge</name>
    <dbReference type="NCBI Taxonomy" id="519541"/>
    <lineage>
        <taxon>Eukaryota</taxon>
        <taxon>Metazoa</taxon>
        <taxon>Porifera</taxon>
        <taxon>Demospongiae</taxon>
        <taxon>Heteroscleromorpha</taxon>
        <taxon>Tetractinellida</taxon>
        <taxon>Astrophorina</taxon>
        <taxon>Geodiidae</taxon>
        <taxon>Geodia</taxon>
    </lineage>
</organism>
<dbReference type="Proteomes" id="UP001174909">
    <property type="component" value="Unassembled WGS sequence"/>
</dbReference>
<dbReference type="EMBL" id="CASHTH010002309">
    <property type="protein sequence ID" value="CAI8027927.1"/>
    <property type="molecule type" value="Genomic_DNA"/>
</dbReference>
<name>A0AA35WVC6_GEOBA</name>
<feature type="compositionally biased region" description="Low complexity" evidence="1">
    <location>
        <begin position="75"/>
        <end position="88"/>
    </location>
</feature>
<feature type="region of interest" description="Disordered" evidence="1">
    <location>
        <begin position="340"/>
        <end position="391"/>
    </location>
</feature>
<proteinExistence type="predicted"/>
<evidence type="ECO:0000313" key="3">
    <source>
        <dbReference type="Proteomes" id="UP001174909"/>
    </source>
</evidence>
<dbReference type="AlphaFoldDB" id="A0AA35WVC6"/>
<sequence>MGDLQSEMMESVAHYNSRQLTRRSYLPPLKPRFHYTTSDPQPPLPQARDHSPVTPPHSPSPTSTFHRVPTPPDVTPTKTETGQETTTPNRKKKRRRRHRSTIPGSRGDEALVGLLIEEPETKIDDPEQELWLRRRATMEYHKYISGEESSFHPSFLSYKNQPLLPPSSPGLPLLVQHSPQPDHMDYTVGHEQQSPEGTPGTKGETLIMEEVEGSEKSDTSLPNSEANVPHNEDYVEPDALPPVESEKGTKGRTKEQKWYGRQQRIFQRNKVAPLMTYSTPFSSSVPPHVLGADLAWMDTVNGLQLISLKPVQLSRPHLQRPPQYVLPPPQVSSSPLHYHPYPSHTHLQSPPRVPLTHHSMTRQQQVGKQQAMFRQESSGSGSEEIDGPESVNGAEQDFTQCTKEEEISTAPHDASLTAPKALTTDKSVIHKMIGEAFSTSAIQKTSTPAQEDRVDVNKDRRNAFSQISAHKTHQVITAPVQPIRAATFPGNVQLVWPYPAPQVLQPSTMSPHQNYCNYHPIYNYQPHTQDYHLYGAPIQPSTTSTPRYKKQKFEQH</sequence>
<reference evidence="2" key="1">
    <citation type="submission" date="2023-03" db="EMBL/GenBank/DDBJ databases">
        <authorList>
            <person name="Steffen K."/>
            <person name="Cardenas P."/>
        </authorList>
    </citation>
    <scope>NUCLEOTIDE SEQUENCE</scope>
</reference>
<protein>
    <submittedName>
        <fullName evidence="2">Uncharacterized protein</fullName>
    </submittedName>
</protein>
<feature type="compositionally biased region" description="Basic and acidic residues" evidence="1">
    <location>
        <begin position="244"/>
        <end position="258"/>
    </location>
</feature>
<feature type="region of interest" description="Disordered" evidence="1">
    <location>
        <begin position="537"/>
        <end position="556"/>
    </location>
</feature>
<comment type="caution">
    <text evidence="2">The sequence shown here is derived from an EMBL/GenBank/DDBJ whole genome shotgun (WGS) entry which is preliminary data.</text>
</comment>
<gene>
    <name evidence="2" type="ORF">GBAR_LOCUS15907</name>
</gene>
<keyword evidence="3" id="KW-1185">Reference proteome</keyword>
<evidence type="ECO:0000313" key="2">
    <source>
        <dbReference type="EMBL" id="CAI8027927.1"/>
    </source>
</evidence>
<feature type="region of interest" description="Disordered" evidence="1">
    <location>
        <begin position="211"/>
        <end position="259"/>
    </location>
</feature>
<feature type="compositionally biased region" description="Basic residues" evidence="1">
    <location>
        <begin position="89"/>
        <end position="100"/>
    </location>
</feature>
<feature type="region of interest" description="Disordered" evidence="1">
    <location>
        <begin position="1"/>
        <end position="110"/>
    </location>
</feature>
<evidence type="ECO:0000256" key="1">
    <source>
        <dbReference type="SAM" id="MobiDB-lite"/>
    </source>
</evidence>
<accession>A0AA35WVC6</accession>